<organism evidence="2 3">
    <name type="scientific">Rhizobium leguminosarum</name>
    <dbReference type="NCBI Taxonomy" id="384"/>
    <lineage>
        <taxon>Bacteria</taxon>
        <taxon>Pseudomonadati</taxon>
        <taxon>Pseudomonadota</taxon>
        <taxon>Alphaproteobacteria</taxon>
        <taxon>Hyphomicrobiales</taxon>
        <taxon>Rhizobiaceae</taxon>
        <taxon>Rhizobium/Agrobacterium group</taxon>
        <taxon>Rhizobium</taxon>
    </lineage>
</organism>
<evidence type="ECO:0000256" key="1">
    <source>
        <dbReference type="SAM" id="MobiDB-lite"/>
    </source>
</evidence>
<accession>A0A2K9Z2G7</accession>
<protein>
    <submittedName>
        <fullName evidence="2">Uncharacterized protein</fullName>
    </submittedName>
</protein>
<reference evidence="2 3" key="1">
    <citation type="submission" date="2017-11" db="EMBL/GenBank/DDBJ databases">
        <title>Complete genome of Rhizobium leguminosarum Norway, an ineffective micro-symbiont.</title>
        <authorList>
            <person name="Hoffrichter A."/>
            <person name="Liang J."/>
            <person name="Brachmann A."/>
            <person name="Marin M."/>
        </authorList>
    </citation>
    <scope>NUCLEOTIDE SEQUENCE [LARGE SCALE GENOMIC DNA]</scope>
    <source>
        <strain evidence="2 3">Norway</strain>
    </source>
</reference>
<dbReference type="AlphaFoldDB" id="A0A2K9Z2G7"/>
<evidence type="ECO:0000313" key="2">
    <source>
        <dbReference type="EMBL" id="AUW42428.1"/>
    </source>
</evidence>
<sequence>MQRRRFMFPAVPPMPRQLQPPRSCKDHRKSSRHLRNSNGERTGELFGGSRQGNTFDPDVFAKRSSSETQVSKESVGWDQLFHEGTSAGELVDVLDRQDANSSGRS</sequence>
<feature type="compositionally biased region" description="Basic residues" evidence="1">
    <location>
        <begin position="25"/>
        <end position="35"/>
    </location>
</feature>
<dbReference type="Proteomes" id="UP000238523">
    <property type="component" value="Chromosome"/>
</dbReference>
<gene>
    <name evidence="2" type="ORF">CUJ84_Chr002062</name>
</gene>
<proteinExistence type="predicted"/>
<feature type="region of interest" description="Disordered" evidence="1">
    <location>
        <begin position="1"/>
        <end position="57"/>
    </location>
</feature>
<dbReference type="EMBL" id="CP025012">
    <property type="protein sequence ID" value="AUW42428.1"/>
    <property type="molecule type" value="Genomic_DNA"/>
</dbReference>
<name>A0A2K9Z2G7_RHILE</name>
<evidence type="ECO:0000313" key="3">
    <source>
        <dbReference type="Proteomes" id="UP000238523"/>
    </source>
</evidence>